<keyword evidence="2" id="KW-1185">Reference proteome</keyword>
<comment type="caution">
    <text evidence="1">The sequence shown here is derived from an EMBL/GenBank/DDBJ whole genome shotgun (WGS) entry which is preliminary data.</text>
</comment>
<name>A0A9K3I5I4_HELAN</name>
<dbReference type="AlphaFoldDB" id="A0A9K3I5I4"/>
<accession>A0A9K3I5I4</accession>
<dbReference type="Gramene" id="mRNA:HanXRQr2_Chr09g0382731">
    <property type="protein sequence ID" value="mRNA:HanXRQr2_Chr09g0382731"/>
    <property type="gene ID" value="HanXRQr2_Chr09g0382731"/>
</dbReference>
<reference evidence="1" key="1">
    <citation type="journal article" date="2017" name="Nature">
        <title>The sunflower genome provides insights into oil metabolism, flowering and Asterid evolution.</title>
        <authorList>
            <person name="Badouin H."/>
            <person name="Gouzy J."/>
            <person name="Grassa C.J."/>
            <person name="Murat F."/>
            <person name="Staton S.E."/>
            <person name="Cottret L."/>
            <person name="Lelandais-Briere C."/>
            <person name="Owens G.L."/>
            <person name="Carrere S."/>
            <person name="Mayjonade B."/>
            <person name="Legrand L."/>
            <person name="Gill N."/>
            <person name="Kane N.C."/>
            <person name="Bowers J.E."/>
            <person name="Hubner S."/>
            <person name="Bellec A."/>
            <person name="Berard A."/>
            <person name="Berges H."/>
            <person name="Blanchet N."/>
            <person name="Boniface M.C."/>
            <person name="Brunel D."/>
            <person name="Catrice O."/>
            <person name="Chaidir N."/>
            <person name="Claudel C."/>
            <person name="Donnadieu C."/>
            <person name="Faraut T."/>
            <person name="Fievet G."/>
            <person name="Helmstetter N."/>
            <person name="King M."/>
            <person name="Knapp S.J."/>
            <person name="Lai Z."/>
            <person name="Le Paslier M.C."/>
            <person name="Lippi Y."/>
            <person name="Lorenzon L."/>
            <person name="Mandel J.R."/>
            <person name="Marage G."/>
            <person name="Marchand G."/>
            <person name="Marquand E."/>
            <person name="Bret-Mestries E."/>
            <person name="Morien E."/>
            <person name="Nambeesan S."/>
            <person name="Nguyen T."/>
            <person name="Pegot-Espagnet P."/>
            <person name="Pouilly N."/>
            <person name="Raftis F."/>
            <person name="Sallet E."/>
            <person name="Schiex T."/>
            <person name="Thomas J."/>
            <person name="Vandecasteele C."/>
            <person name="Vares D."/>
            <person name="Vear F."/>
            <person name="Vautrin S."/>
            <person name="Crespi M."/>
            <person name="Mangin B."/>
            <person name="Burke J.M."/>
            <person name="Salse J."/>
            <person name="Munos S."/>
            <person name="Vincourt P."/>
            <person name="Rieseberg L.H."/>
            <person name="Langlade N.B."/>
        </authorList>
    </citation>
    <scope>NUCLEOTIDE SEQUENCE</scope>
    <source>
        <tissue evidence="1">Leaves</tissue>
    </source>
</reference>
<evidence type="ECO:0000313" key="1">
    <source>
        <dbReference type="EMBL" id="KAF5790395.1"/>
    </source>
</evidence>
<evidence type="ECO:0000313" key="2">
    <source>
        <dbReference type="Proteomes" id="UP000215914"/>
    </source>
</evidence>
<reference evidence="1" key="2">
    <citation type="submission" date="2020-06" db="EMBL/GenBank/DDBJ databases">
        <title>Helianthus annuus Genome sequencing and assembly Release 2.</title>
        <authorList>
            <person name="Gouzy J."/>
            <person name="Langlade N."/>
            <person name="Munos S."/>
        </authorList>
    </citation>
    <scope>NUCLEOTIDE SEQUENCE</scope>
    <source>
        <tissue evidence="1">Leaves</tissue>
    </source>
</reference>
<gene>
    <name evidence="1" type="ORF">HanXRQr2_Chr09g0382731</name>
</gene>
<dbReference type="Proteomes" id="UP000215914">
    <property type="component" value="Unassembled WGS sequence"/>
</dbReference>
<dbReference type="EMBL" id="MNCJ02000324">
    <property type="protein sequence ID" value="KAF5790395.1"/>
    <property type="molecule type" value="Genomic_DNA"/>
</dbReference>
<proteinExistence type="predicted"/>
<organism evidence="1 2">
    <name type="scientific">Helianthus annuus</name>
    <name type="common">Common sunflower</name>
    <dbReference type="NCBI Taxonomy" id="4232"/>
    <lineage>
        <taxon>Eukaryota</taxon>
        <taxon>Viridiplantae</taxon>
        <taxon>Streptophyta</taxon>
        <taxon>Embryophyta</taxon>
        <taxon>Tracheophyta</taxon>
        <taxon>Spermatophyta</taxon>
        <taxon>Magnoliopsida</taxon>
        <taxon>eudicotyledons</taxon>
        <taxon>Gunneridae</taxon>
        <taxon>Pentapetalae</taxon>
        <taxon>asterids</taxon>
        <taxon>campanulids</taxon>
        <taxon>Asterales</taxon>
        <taxon>Asteraceae</taxon>
        <taxon>Asteroideae</taxon>
        <taxon>Heliantheae alliance</taxon>
        <taxon>Heliantheae</taxon>
        <taxon>Helianthus</taxon>
    </lineage>
</organism>
<sequence>MATKPRSCDELCIIINHRFNAPAAKKFKGHCHVDLNEEIYVA</sequence>
<protein>
    <submittedName>
        <fullName evidence="1">Uncharacterized protein</fullName>
    </submittedName>
</protein>